<feature type="domain" description="Sodium/calcium exchanger membrane region" evidence="9">
    <location>
        <begin position="133"/>
        <end position="271"/>
    </location>
</feature>
<feature type="transmembrane region" description="Helical" evidence="8">
    <location>
        <begin position="156"/>
        <end position="175"/>
    </location>
</feature>
<feature type="transmembrane region" description="Helical" evidence="8">
    <location>
        <begin position="942"/>
        <end position="964"/>
    </location>
</feature>
<dbReference type="PANTHER" id="PTHR12266">
    <property type="entry name" value="NA+/CA2+ K+ INDEPENDENT EXCHANGER"/>
    <property type="match status" value="1"/>
</dbReference>
<feature type="transmembrane region" description="Helical" evidence="8">
    <location>
        <begin position="259"/>
        <end position="277"/>
    </location>
</feature>
<dbReference type="GO" id="GO:0006874">
    <property type="term" value="P:intracellular calcium ion homeostasis"/>
    <property type="evidence" value="ECO:0007669"/>
    <property type="project" value="TreeGrafter"/>
</dbReference>
<keyword evidence="4 8" id="KW-0812">Transmembrane</keyword>
<evidence type="ECO:0000256" key="3">
    <source>
        <dbReference type="ARBA" id="ARBA00022448"/>
    </source>
</evidence>
<feature type="transmembrane region" description="Helical" evidence="8">
    <location>
        <begin position="1027"/>
        <end position="1052"/>
    </location>
</feature>
<dbReference type="Gene3D" id="1.20.1420.30">
    <property type="entry name" value="NCX, central ion-binding region"/>
    <property type="match status" value="2"/>
</dbReference>
<dbReference type="GO" id="GO:0016020">
    <property type="term" value="C:membrane"/>
    <property type="evidence" value="ECO:0007669"/>
    <property type="project" value="UniProtKB-SubCell"/>
</dbReference>
<comment type="similarity">
    <text evidence="2">Belongs to the Ca(2+):cation antiporter (CaCA) (TC 2.A.19) family.</text>
</comment>
<feature type="transmembrane region" description="Helical" evidence="8">
    <location>
        <begin position="882"/>
        <end position="902"/>
    </location>
</feature>
<evidence type="ECO:0000313" key="11">
    <source>
        <dbReference type="Proteomes" id="UP001138500"/>
    </source>
</evidence>
<dbReference type="OrthoDB" id="407410at2759"/>
<protein>
    <submittedName>
        <fullName evidence="10">Sodium-calcium exchanger</fullName>
    </submittedName>
</protein>
<evidence type="ECO:0000256" key="2">
    <source>
        <dbReference type="ARBA" id="ARBA00008170"/>
    </source>
</evidence>
<comment type="subcellular location">
    <subcellularLocation>
        <location evidence="1">Membrane</location>
        <topology evidence="1">Multi-pass membrane protein</topology>
    </subcellularLocation>
</comment>
<feature type="transmembrane region" description="Helical" evidence="8">
    <location>
        <begin position="976"/>
        <end position="1007"/>
    </location>
</feature>
<feature type="compositionally biased region" description="Basic and acidic residues" evidence="7">
    <location>
        <begin position="715"/>
        <end position="729"/>
    </location>
</feature>
<reference evidence="10 11" key="2">
    <citation type="journal article" date="2021" name="Curr. Genet.">
        <title>Genetic response to nitrogen starvation in the aggressive Eucalyptus foliar pathogen Teratosphaeria destructans.</title>
        <authorList>
            <person name="Havenga M."/>
            <person name="Wingfield B.D."/>
            <person name="Wingfield M.J."/>
            <person name="Dreyer L.L."/>
            <person name="Roets F."/>
            <person name="Aylward J."/>
        </authorList>
    </citation>
    <scope>NUCLEOTIDE SEQUENCE [LARGE SCALE GENOMIC DNA]</scope>
    <source>
        <strain evidence="10">CMW44962</strain>
    </source>
</reference>
<gene>
    <name evidence="10" type="ORF">Tdes44962_MAKER08888</name>
</gene>
<evidence type="ECO:0000256" key="5">
    <source>
        <dbReference type="ARBA" id="ARBA00022989"/>
    </source>
</evidence>
<dbReference type="Pfam" id="PF01699">
    <property type="entry name" value="Na_Ca_ex"/>
    <property type="match status" value="2"/>
</dbReference>
<proteinExistence type="inferred from homology"/>
<evidence type="ECO:0000259" key="9">
    <source>
        <dbReference type="Pfam" id="PF01699"/>
    </source>
</evidence>
<feature type="compositionally biased region" description="Acidic residues" evidence="7">
    <location>
        <begin position="342"/>
        <end position="353"/>
    </location>
</feature>
<keyword evidence="11" id="KW-1185">Reference proteome</keyword>
<dbReference type="Proteomes" id="UP001138500">
    <property type="component" value="Unassembled WGS sequence"/>
</dbReference>
<feature type="transmembrane region" description="Helical" evidence="8">
    <location>
        <begin position="195"/>
        <end position="216"/>
    </location>
</feature>
<sequence length="1092" mass="119494">MSSHLVSPRGSPLRPAMKRRQPPYRAARAFYLTLFILTCLAILAALSARPDAHSTPLTLHRRTLDDDDDDDRLFPQASDEEECRLVHRARDQCAFIQSHCPLDEEAGFAAYLDLYFCRLHHVKPLAFTILIAWLGVLFSTIGIAASDFFCINLNSIAGILGMSESMAGVTFLAFGNGSPDVFSTFAAMSTNSGNLAVGELFGAAGFITAVVAGSMALIRPFKVSRKSFVRDVGFFVVAAAFSMVFLWDGRLHFWECLTMVAFYVFYVLFVIVWHWWIGRRREKREKEAAARGHFVNPGEETEFEQYHDDPDEDVGSARPSVSRGTSREDWSALERGAAFTDGTDDGDDDTEEEARDRWMSDLATNMRLTRPKVGPRSRKNTLSTVRPSLVGALEFQAVIKSLQKSRNIQTIPMSARRYSDDPSFTTAQLQDHLSTVSDPAARPPFQVTIDGGGSPTVERPNGLDVPKPAPAARGRAISANGAQDLIVDADLRRESRTPTPPVLGDGHGRSRSPSLQVPGQDSQNPSPMLHISAASPSPQSPLRLDTSVQTQSAGHLAPPSGGVLRNPSDHFTPRSEALASPADSPRTGALRLPSARSLPRILANFFTFPLTAPTVQRRCIAVGERPPSLTLPAASVASPESIPVSRSAEVEVPRRPTKFDKHWPKILPPLSNIIATLFPTLYHWDEKSWWEKCLGMVAVPSVFLLTITLPVVESDKHEDDEPHSPKDASFDTQRSRSIGVAPGQSIDSLKGVNRQDMHEDIHALPGVNRHSHANSHFQPRPGLGYGQGVADVAAEQQENYEHPHHPHHHRHPHPAIAISQSDMLVSPAPLASPLPIEAPHLGEAPELWNRWLTIIQLFLAPPLCILSIYIQAPVDLSPTWLLRPILISLLISTLLLIPFLLTTTPTHRPHAYRVLLSCAGFVVSIAWISAIASQVVGALKALAVILNMSHAIMGLTIFAVGNSLGDLVADVTVARLGYPVMALSACFGGPMLNILLGIGLSGSWVLIRGAERRQKKHPGKGLRFKVYHIDMSNTLIVSGITLLVTLVGLLILVPLNRWTMSRRIGWALVALWVVSTVLNVVFEVAGWPGIED</sequence>
<feature type="compositionally biased region" description="Polar residues" evidence="7">
    <location>
        <begin position="511"/>
        <end position="526"/>
    </location>
</feature>
<feature type="domain" description="Sodium/calcium exchanger membrane region" evidence="9">
    <location>
        <begin position="918"/>
        <end position="1080"/>
    </location>
</feature>
<comment type="caution">
    <text evidence="10">The sequence shown here is derived from an EMBL/GenBank/DDBJ whole genome shotgun (WGS) entry which is preliminary data.</text>
</comment>
<dbReference type="InterPro" id="IPR044880">
    <property type="entry name" value="NCX_ion-bd_dom_sf"/>
</dbReference>
<evidence type="ECO:0000256" key="8">
    <source>
        <dbReference type="SAM" id="Phobius"/>
    </source>
</evidence>
<keyword evidence="5 8" id="KW-1133">Transmembrane helix</keyword>
<evidence type="ECO:0000256" key="7">
    <source>
        <dbReference type="SAM" id="MobiDB-lite"/>
    </source>
</evidence>
<feature type="region of interest" description="Disordered" evidence="7">
    <location>
        <begin position="450"/>
        <end position="590"/>
    </location>
</feature>
<feature type="transmembrane region" description="Helical" evidence="8">
    <location>
        <begin position="125"/>
        <end position="144"/>
    </location>
</feature>
<feature type="transmembrane region" description="Helical" evidence="8">
    <location>
        <begin position="914"/>
        <end position="936"/>
    </location>
</feature>
<accession>A0A9W7SUY8</accession>
<feature type="region of interest" description="Disordered" evidence="7">
    <location>
        <begin position="300"/>
        <end position="355"/>
    </location>
</feature>
<feature type="transmembrane region" description="Helical" evidence="8">
    <location>
        <begin position="1064"/>
        <end position="1082"/>
    </location>
</feature>
<dbReference type="InterPro" id="IPR051359">
    <property type="entry name" value="CaCA_antiporter"/>
</dbReference>
<keyword evidence="3" id="KW-0813">Transport</keyword>
<dbReference type="InterPro" id="IPR004837">
    <property type="entry name" value="NaCa_Exmemb"/>
</dbReference>
<feature type="transmembrane region" description="Helical" evidence="8">
    <location>
        <begin position="228"/>
        <end position="247"/>
    </location>
</feature>
<dbReference type="AlphaFoldDB" id="A0A9W7SUY8"/>
<feature type="compositionally biased region" description="Acidic residues" evidence="7">
    <location>
        <begin position="300"/>
        <end position="314"/>
    </location>
</feature>
<organism evidence="10 11">
    <name type="scientific">Teratosphaeria destructans</name>
    <dbReference type="NCBI Taxonomy" id="418781"/>
    <lineage>
        <taxon>Eukaryota</taxon>
        <taxon>Fungi</taxon>
        <taxon>Dikarya</taxon>
        <taxon>Ascomycota</taxon>
        <taxon>Pezizomycotina</taxon>
        <taxon>Dothideomycetes</taxon>
        <taxon>Dothideomycetidae</taxon>
        <taxon>Mycosphaerellales</taxon>
        <taxon>Teratosphaeriaceae</taxon>
        <taxon>Teratosphaeria</taxon>
    </lineage>
</organism>
<evidence type="ECO:0000256" key="4">
    <source>
        <dbReference type="ARBA" id="ARBA00022692"/>
    </source>
</evidence>
<dbReference type="PANTHER" id="PTHR12266:SF0">
    <property type="entry name" value="MITOCHONDRIAL SODIUM_CALCIUM EXCHANGER PROTEIN"/>
    <property type="match status" value="1"/>
</dbReference>
<evidence type="ECO:0000256" key="6">
    <source>
        <dbReference type="ARBA" id="ARBA00023136"/>
    </source>
</evidence>
<feature type="region of interest" description="Disordered" evidence="7">
    <location>
        <begin position="715"/>
        <end position="749"/>
    </location>
</feature>
<reference evidence="10 11" key="1">
    <citation type="journal article" date="2018" name="IMA Fungus">
        <title>IMA Genome-F 10: Nine draft genome sequences of Claviceps purpurea s.lat., including C. arundinis, C. humidiphila, and C. cf. spartinae, pseudomolecules for the pitch canker pathogen Fusarium circinatum, draft genome of Davidsoniella eucalypti, Grosmannia galeiformis, Quambalaria eucalypti, and Teratosphaeria destructans.</title>
        <authorList>
            <person name="Wingfield B.D."/>
            <person name="Liu M."/>
            <person name="Nguyen H.D."/>
            <person name="Lane F.A."/>
            <person name="Morgan S.W."/>
            <person name="De Vos L."/>
            <person name="Wilken P.M."/>
            <person name="Duong T.A."/>
            <person name="Aylward J."/>
            <person name="Coetzee M.P."/>
            <person name="Dadej K."/>
            <person name="De Beer Z.W."/>
            <person name="Findlay W."/>
            <person name="Havenga M."/>
            <person name="Kolarik M."/>
            <person name="Menzies J.G."/>
            <person name="Naidoo K."/>
            <person name="Pochopski O."/>
            <person name="Shoukouhi P."/>
            <person name="Santana Q.C."/>
            <person name="Seifert K.A."/>
            <person name="Soal N."/>
            <person name="Steenkamp E.T."/>
            <person name="Tatham C.T."/>
            <person name="van der Nest M.A."/>
            <person name="Wingfield M.J."/>
        </authorList>
    </citation>
    <scope>NUCLEOTIDE SEQUENCE [LARGE SCALE GENOMIC DNA]</scope>
    <source>
        <strain evidence="10">CMW44962</strain>
    </source>
</reference>
<name>A0A9W7SUY8_9PEZI</name>
<dbReference type="GO" id="GO:0008324">
    <property type="term" value="F:monoatomic cation transmembrane transporter activity"/>
    <property type="evidence" value="ECO:0007669"/>
    <property type="project" value="TreeGrafter"/>
</dbReference>
<feature type="transmembrane region" description="Helical" evidence="8">
    <location>
        <begin position="851"/>
        <end position="870"/>
    </location>
</feature>
<dbReference type="EMBL" id="RIBY02001169">
    <property type="protein sequence ID" value="KAH9831881.1"/>
    <property type="molecule type" value="Genomic_DNA"/>
</dbReference>
<evidence type="ECO:0000256" key="1">
    <source>
        <dbReference type="ARBA" id="ARBA00004141"/>
    </source>
</evidence>
<keyword evidence="6 8" id="KW-0472">Membrane</keyword>
<evidence type="ECO:0000313" key="10">
    <source>
        <dbReference type="EMBL" id="KAH9831881.1"/>
    </source>
</evidence>